<feature type="binding site" evidence="8">
    <location>
        <position position="156"/>
    </location>
    <ligand>
        <name>(R)-pantoate</name>
        <dbReference type="ChEBI" id="CHEBI:15980"/>
    </ligand>
</feature>
<dbReference type="Proteomes" id="UP001429984">
    <property type="component" value="Unassembled WGS sequence"/>
</dbReference>
<gene>
    <name evidence="8" type="primary">panC</name>
    <name evidence="9" type="ORF">IU514_09905</name>
</gene>
<protein>
    <recommendedName>
        <fullName evidence="8">Pantothenate synthetase</fullName>
        <shortName evidence="8">PS</shortName>
        <ecNumber evidence="8">6.3.2.1</ecNumber>
    </recommendedName>
    <alternativeName>
        <fullName evidence="8">Pantoate--beta-alanine ligase</fullName>
    </alternativeName>
    <alternativeName>
        <fullName evidence="8">Pantoate-activating enzyme</fullName>
    </alternativeName>
</protein>
<evidence type="ECO:0000313" key="10">
    <source>
        <dbReference type="Proteomes" id="UP001429984"/>
    </source>
</evidence>
<comment type="similarity">
    <text evidence="2 8">Belongs to the pantothenate synthetase family.</text>
</comment>
<dbReference type="InterPro" id="IPR003721">
    <property type="entry name" value="Pantoate_ligase"/>
</dbReference>
<evidence type="ECO:0000256" key="2">
    <source>
        <dbReference type="ARBA" id="ARBA00009256"/>
    </source>
</evidence>
<dbReference type="EMBL" id="JADLZT010000005">
    <property type="protein sequence ID" value="MBF6024343.1"/>
    <property type="molecule type" value="Genomic_DNA"/>
</dbReference>
<proteinExistence type="inferred from homology"/>
<dbReference type="GO" id="GO:0004592">
    <property type="term" value="F:pantoate-beta-alanine ligase activity"/>
    <property type="evidence" value="ECO:0007669"/>
    <property type="project" value="UniProtKB-EC"/>
</dbReference>
<feature type="binding site" evidence="8">
    <location>
        <position position="179"/>
    </location>
    <ligand>
        <name>ATP</name>
        <dbReference type="ChEBI" id="CHEBI:30616"/>
    </ligand>
</feature>
<comment type="catalytic activity">
    <reaction evidence="7 8">
        <text>(R)-pantoate + beta-alanine + ATP = (R)-pantothenate + AMP + diphosphate + H(+)</text>
        <dbReference type="Rhea" id="RHEA:10912"/>
        <dbReference type="ChEBI" id="CHEBI:15378"/>
        <dbReference type="ChEBI" id="CHEBI:15980"/>
        <dbReference type="ChEBI" id="CHEBI:29032"/>
        <dbReference type="ChEBI" id="CHEBI:30616"/>
        <dbReference type="ChEBI" id="CHEBI:33019"/>
        <dbReference type="ChEBI" id="CHEBI:57966"/>
        <dbReference type="ChEBI" id="CHEBI:456215"/>
        <dbReference type="EC" id="6.3.2.1"/>
    </reaction>
</comment>
<keyword evidence="6 8" id="KW-0067">ATP-binding</keyword>
<dbReference type="NCBIfam" id="TIGR00125">
    <property type="entry name" value="cyt_tran_rel"/>
    <property type="match status" value="1"/>
</dbReference>
<reference evidence="9 10" key="1">
    <citation type="submission" date="2020-11" db="EMBL/GenBank/DDBJ databases">
        <title>Draft Genome Sequence and Secondary Metabolite Biosynthetic Potential of the Lysobacter niastensis Type strain DSM 18481.</title>
        <authorList>
            <person name="Turrini P."/>
            <person name="Artuso I."/>
            <person name="Tescari M."/>
            <person name="Lugli G.A."/>
            <person name="Frangipani E."/>
            <person name="Ventura M."/>
            <person name="Visca P."/>
        </authorList>
    </citation>
    <scope>NUCLEOTIDE SEQUENCE [LARGE SCALE GENOMIC DNA]</scope>
    <source>
        <strain evidence="9 10">DSM 18481</strain>
    </source>
</reference>
<dbReference type="NCBIfam" id="TIGR00018">
    <property type="entry name" value="panC"/>
    <property type="match status" value="1"/>
</dbReference>
<sequence length="287" mass="31716">MIEIVTELDALRARVSQWRREGLRVGFVPTMGNLHEGHFSLVRLARQHADRVVTSVFVNPTQFGPNEDFARYPRTPEADAKGLEAAGCDAMWLPTVETMYPYGAESTVRVQVPVVSETLEGAHRPGHFDGVATVVSRLFNQVRPDVAVFGRKDYQQLAVIRYMVRDLAFPLELVGADIVREANGLAMSSRNQYLSAQEREQAAGIHRCLQAMREAVQGGQAREDVETQARERLAATGFDPDYAVVRRPDLTVPAHGEGGAKVALIAARLGRTRLIDNLEFAVPGLSR</sequence>
<evidence type="ECO:0000256" key="8">
    <source>
        <dbReference type="HAMAP-Rule" id="MF_00158"/>
    </source>
</evidence>
<keyword evidence="3 8" id="KW-0436">Ligase</keyword>
<organism evidence="9 10">
    <name type="scientific">Lysobacter niastensis</name>
    <dbReference type="NCBI Taxonomy" id="380629"/>
    <lineage>
        <taxon>Bacteria</taxon>
        <taxon>Pseudomonadati</taxon>
        <taxon>Pseudomonadota</taxon>
        <taxon>Gammaproteobacteria</taxon>
        <taxon>Lysobacterales</taxon>
        <taxon>Lysobacteraceae</taxon>
        <taxon>Lysobacter</taxon>
    </lineage>
</organism>
<name>A0ABS0B5W8_9GAMM</name>
<keyword evidence="4 8" id="KW-0566">Pantothenate biosynthesis</keyword>
<evidence type="ECO:0000256" key="1">
    <source>
        <dbReference type="ARBA" id="ARBA00004990"/>
    </source>
</evidence>
<evidence type="ECO:0000313" key="9">
    <source>
        <dbReference type="EMBL" id="MBF6024343.1"/>
    </source>
</evidence>
<feature type="binding site" evidence="8">
    <location>
        <begin position="187"/>
        <end position="190"/>
    </location>
    <ligand>
        <name>ATP</name>
        <dbReference type="ChEBI" id="CHEBI:30616"/>
    </ligand>
</feature>
<comment type="subunit">
    <text evidence="8">Homodimer.</text>
</comment>
<evidence type="ECO:0000256" key="3">
    <source>
        <dbReference type="ARBA" id="ARBA00022598"/>
    </source>
</evidence>
<keyword evidence="10" id="KW-1185">Reference proteome</keyword>
<comment type="caution">
    <text evidence="9">The sequence shown here is derived from an EMBL/GenBank/DDBJ whole genome shotgun (WGS) entry which is preliminary data.</text>
</comment>
<dbReference type="Gene3D" id="3.40.50.620">
    <property type="entry name" value="HUPs"/>
    <property type="match status" value="1"/>
</dbReference>
<feature type="active site" description="Proton donor" evidence="8">
    <location>
        <position position="38"/>
    </location>
</feature>
<dbReference type="Pfam" id="PF02569">
    <property type="entry name" value="Pantoate_ligase"/>
    <property type="match status" value="1"/>
</dbReference>
<keyword evidence="5 8" id="KW-0547">Nucleotide-binding</keyword>
<dbReference type="PANTHER" id="PTHR21299:SF1">
    <property type="entry name" value="PANTOATE--BETA-ALANINE LIGASE"/>
    <property type="match status" value="1"/>
</dbReference>
<dbReference type="HAMAP" id="MF_00158">
    <property type="entry name" value="PanC"/>
    <property type="match status" value="1"/>
</dbReference>
<dbReference type="InterPro" id="IPR042176">
    <property type="entry name" value="Pantoate_ligase_C"/>
</dbReference>
<dbReference type="EC" id="6.3.2.1" evidence="8"/>
<dbReference type="InterPro" id="IPR004821">
    <property type="entry name" value="Cyt_trans-like"/>
</dbReference>
<dbReference type="CDD" id="cd00560">
    <property type="entry name" value="PanC"/>
    <property type="match status" value="1"/>
</dbReference>
<evidence type="ECO:0000256" key="7">
    <source>
        <dbReference type="ARBA" id="ARBA00048258"/>
    </source>
</evidence>
<evidence type="ECO:0000256" key="6">
    <source>
        <dbReference type="ARBA" id="ARBA00022840"/>
    </source>
</evidence>
<comment type="miscellaneous">
    <text evidence="8">The reaction proceeds by a bi uni uni bi ping pong mechanism.</text>
</comment>
<comment type="subcellular location">
    <subcellularLocation>
        <location evidence="8">Cytoplasm</location>
    </subcellularLocation>
</comment>
<feature type="binding site" evidence="8">
    <location>
        <begin position="150"/>
        <end position="153"/>
    </location>
    <ligand>
        <name>ATP</name>
        <dbReference type="ChEBI" id="CHEBI:30616"/>
    </ligand>
</feature>
<feature type="binding site" evidence="8">
    <location>
        <begin position="31"/>
        <end position="38"/>
    </location>
    <ligand>
        <name>ATP</name>
        <dbReference type="ChEBI" id="CHEBI:30616"/>
    </ligand>
</feature>
<comment type="pathway">
    <text evidence="1 8">Cofactor biosynthesis; (R)-pantothenate biosynthesis; (R)-pantothenate from (R)-pantoate and beta-alanine: step 1/1.</text>
</comment>
<dbReference type="InterPro" id="IPR014729">
    <property type="entry name" value="Rossmann-like_a/b/a_fold"/>
</dbReference>
<dbReference type="SUPFAM" id="SSF52374">
    <property type="entry name" value="Nucleotidylyl transferase"/>
    <property type="match status" value="1"/>
</dbReference>
<evidence type="ECO:0000256" key="4">
    <source>
        <dbReference type="ARBA" id="ARBA00022655"/>
    </source>
</evidence>
<comment type="function">
    <text evidence="8">Catalyzes the condensation of pantoate with beta-alanine in an ATP-dependent reaction via a pantoyl-adenylate intermediate.</text>
</comment>
<evidence type="ECO:0000256" key="5">
    <source>
        <dbReference type="ARBA" id="ARBA00022741"/>
    </source>
</evidence>
<dbReference type="PANTHER" id="PTHR21299">
    <property type="entry name" value="CYTIDYLATE KINASE/PANTOATE-BETA-ALANINE LIGASE"/>
    <property type="match status" value="1"/>
</dbReference>
<feature type="binding site" evidence="8">
    <location>
        <position position="62"/>
    </location>
    <ligand>
        <name>(R)-pantoate</name>
        <dbReference type="ChEBI" id="CHEBI:15980"/>
    </ligand>
</feature>
<dbReference type="RefSeq" id="WP_194930953.1">
    <property type="nucleotide sequence ID" value="NZ_JADLZT010000005.1"/>
</dbReference>
<keyword evidence="8" id="KW-0963">Cytoplasm</keyword>
<dbReference type="Gene3D" id="3.30.1300.10">
    <property type="entry name" value="Pantoate-beta-alanine ligase, C-terminal domain"/>
    <property type="match status" value="1"/>
</dbReference>
<feature type="binding site" evidence="8">
    <location>
        <position position="62"/>
    </location>
    <ligand>
        <name>beta-alanine</name>
        <dbReference type="ChEBI" id="CHEBI:57966"/>
    </ligand>
</feature>
<accession>A0ABS0B5W8</accession>